<sequence length="55" mass="5894">MTVFVCVNTVKPVGDIDHITRCSFIRLRLEAQSLVPESGTRLSAVGSSCTKAAPM</sequence>
<comment type="caution">
    <text evidence="1">The sequence shown here is derived from an EMBL/GenBank/DDBJ whole genome shotgun (WGS) entry which is preliminary data.</text>
</comment>
<evidence type="ECO:0000313" key="2">
    <source>
        <dbReference type="Proteomes" id="UP001565369"/>
    </source>
</evidence>
<reference evidence="1 2" key="1">
    <citation type="submission" date="2024-07" db="EMBL/GenBank/DDBJ databases">
        <title>Genomic Encyclopedia of Type Strains, Phase V (KMG-V): Genome sequencing to study the core and pangenomes of soil and plant-associated prokaryotes.</title>
        <authorList>
            <person name="Whitman W."/>
        </authorList>
    </citation>
    <scope>NUCLEOTIDE SEQUENCE [LARGE SCALE GENOMIC DNA]</scope>
    <source>
        <strain evidence="1 2">USDA 152</strain>
    </source>
</reference>
<keyword evidence="2" id="KW-1185">Reference proteome</keyword>
<accession>A0ABV4FLB6</accession>
<organism evidence="1 2">
    <name type="scientific">Bradyrhizobium ottawaense</name>
    <dbReference type="NCBI Taxonomy" id="931866"/>
    <lineage>
        <taxon>Bacteria</taxon>
        <taxon>Pseudomonadati</taxon>
        <taxon>Pseudomonadota</taxon>
        <taxon>Alphaproteobacteria</taxon>
        <taxon>Hyphomicrobiales</taxon>
        <taxon>Nitrobacteraceae</taxon>
        <taxon>Bradyrhizobium</taxon>
    </lineage>
</organism>
<protein>
    <submittedName>
        <fullName evidence="1">Uncharacterized protein</fullName>
    </submittedName>
</protein>
<proteinExistence type="predicted"/>
<name>A0ABV4FLB6_9BRAD</name>
<evidence type="ECO:0000313" key="1">
    <source>
        <dbReference type="EMBL" id="MEY9451985.1"/>
    </source>
</evidence>
<dbReference type="EMBL" id="JBGBZJ010000003">
    <property type="protein sequence ID" value="MEY9451985.1"/>
    <property type="molecule type" value="Genomic_DNA"/>
</dbReference>
<gene>
    <name evidence="1" type="ORF">ABIG07_000933</name>
</gene>
<dbReference type="Proteomes" id="UP001565369">
    <property type="component" value="Unassembled WGS sequence"/>
</dbReference>